<keyword evidence="4" id="KW-1185">Reference proteome</keyword>
<name>A0A240BXJ4_9STAP</name>
<dbReference type="EMBL" id="BMCB01000010">
    <property type="protein sequence ID" value="GGA93561.1"/>
    <property type="molecule type" value="Genomic_DNA"/>
</dbReference>
<reference evidence="4" key="3">
    <citation type="journal article" date="2019" name="Int. J. Syst. Evol. Microbiol.">
        <title>The Global Catalogue of Microorganisms (GCM) 10K type strain sequencing project: providing services to taxonomists for standard genome sequencing and annotation.</title>
        <authorList>
            <consortium name="The Broad Institute Genomics Platform"/>
            <consortium name="The Broad Institute Genome Sequencing Center for Infectious Disease"/>
            <person name="Wu L."/>
            <person name="Ma J."/>
        </authorList>
    </citation>
    <scope>NUCLEOTIDE SEQUENCE [LARGE SCALE GENOMIC DNA]</scope>
    <source>
        <strain evidence="4">CCM 4175</strain>
    </source>
</reference>
<evidence type="ECO:0000313" key="4">
    <source>
        <dbReference type="Proteomes" id="UP000652995"/>
    </source>
</evidence>
<evidence type="ECO:0000313" key="1">
    <source>
        <dbReference type="EMBL" id="GGA93561.1"/>
    </source>
</evidence>
<sequence length="96" mass="10636">MEKKIISVAAFLNDYKLVISAGAVDGIEVGMELSILSEKGQEIKNPLTSENLGKIPHIKTKILVIDVQDKFSICIPKQQIRQSLIMNYTSTKVDGF</sequence>
<dbReference type="EMBL" id="LT906464">
    <property type="protein sequence ID" value="SNW00507.1"/>
    <property type="molecule type" value="Genomic_DNA"/>
</dbReference>
<dbReference type="AlphaFoldDB" id="A0A240BXJ4"/>
<proteinExistence type="predicted"/>
<accession>A0A240BXJ4</accession>
<dbReference type="RefSeq" id="WP_095115685.1">
    <property type="nucleotide sequence ID" value="NZ_BMCB01000010.1"/>
</dbReference>
<dbReference type="KEGG" id="smus:C7J88_09450"/>
<evidence type="ECO:0000313" key="2">
    <source>
        <dbReference type="EMBL" id="SNW00507.1"/>
    </source>
</evidence>
<dbReference type="OrthoDB" id="1679073at2"/>
<reference evidence="2 3" key="2">
    <citation type="submission" date="2017-06" db="EMBL/GenBank/DDBJ databases">
        <authorList>
            <consortium name="Pathogen Informatics"/>
        </authorList>
    </citation>
    <scope>NUCLEOTIDE SEQUENCE [LARGE SCALE GENOMIC DNA]</scope>
    <source>
        <strain evidence="2 3">NCTC13833</strain>
    </source>
</reference>
<dbReference type="Proteomes" id="UP000243706">
    <property type="component" value="Chromosome 1"/>
</dbReference>
<reference evidence="1" key="4">
    <citation type="submission" date="2024-05" db="EMBL/GenBank/DDBJ databases">
        <authorList>
            <person name="Sun Q."/>
            <person name="Sedlacek I."/>
        </authorList>
    </citation>
    <scope>NUCLEOTIDE SEQUENCE</scope>
    <source>
        <strain evidence="1">CCM 4175</strain>
    </source>
</reference>
<gene>
    <name evidence="1" type="ORF">GCM10007183_17250</name>
    <name evidence="2" type="ORF">SAMEA4412661_00469</name>
</gene>
<dbReference type="Proteomes" id="UP000652995">
    <property type="component" value="Unassembled WGS sequence"/>
</dbReference>
<organism evidence="2 3">
    <name type="scientific">Staphylococcus muscae</name>
    <dbReference type="NCBI Taxonomy" id="1294"/>
    <lineage>
        <taxon>Bacteria</taxon>
        <taxon>Bacillati</taxon>
        <taxon>Bacillota</taxon>
        <taxon>Bacilli</taxon>
        <taxon>Bacillales</taxon>
        <taxon>Staphylococcaceae</taxon>
        <taxon>Staphylococcus</taxon>
    </lineage>
</organism>
<protein>
    <submittedName>
        <fullName evidence="2">Uncharacterized protein</fullName>
    </submittedName>
</protein>
<evidence type="ECO:0000313" key="3">
    <source>
        <dbReference type="Proteomes" id="UP000243706"/>
    </source>
</evidence>
<reference evidence="1" key="1">
    <citation type="journal article" date="2014" name="Int. J. Syst. Evol. Microbiol.">
        <title>Complete genome of a new Firmicutes species belonging to the dominant human colonic microbiota ('Ruminococcus bicirculans') reveals two chromosomes and a selective capacity to utilize plant glucans.</title>
        <authorList>
            <consortium name="NISC Comparative Sequencing Program"/>
            <person name="Wegmann U."/>
            <person name="Louis P."/>
            <person name="Goesmann A."/>
            <person name="Henrissat B."/>
            <person name="Duncan S.H."/>
            <person name="Flint H.J."/>
        </authorList>
    </citation>
    <scope>NUCLEOTIDE SEQUENCE</scope>
    <source>
        <strain evidence="1">CCM 4175</strain>
    </source>
</reference>